<gene>
    <name evidence="1" type="ordered locus">MICA_84</name>
</gene>
<reference evidence="1 2" key="1">
    <citation type="journal article" date="2011" name="BMC Genomics">
        <title>Genomic insights into an obligate epibiotic bacterial predator: Micavibrio aeruginosavorus ARL-13.</title>
        <authorList>
            <person name="Wang Z."/>
            <person name="Kadouri D."/>
            <person name="Wu M."/>
        </authorList>
    </citation>
    <scope>NUCLEOTIDE SEQUENCE [LARGE SCALE GENOMIC DNA]</scope>
    <source>
        <strain evidence="1 2">ARL-13</strain>
    </source>
</reference>
<sequence>MSESEFRTLQLWQGHRPPPKVSRLGLEKKMTETIIWRESPFGPCVTDCGGVLMYGILVESGHASYDFDFVIQDADLQVLKTDPARADALYWSLTTCLQKQKNDFTQDQMNILLHDTLHSSAADFELFLDRFSAAHHIALRVYIERSTR</sequence>
<dbReference type="eggNOG" id="ENOG5033IMN">
    <property type="taxonomic scope" value="Bacteria"/>
</dbReference>
<dbReference type="HOGENOM" id="CLU_1756752_0_0_5"/>
<proteinExistence type="predicted"/>
<organism evidence="1 2">
    <name type="scientific">Micavibrio aeruginosavorus (strain ARL-13)</name>
    <dbReference type="NCBI Taxonomy" id="856793"/>
    <lineage>
        <taxon>Bacteria</taxon>
        <taxon>Pseudomonadati</taxon>
        <taxon>Bdellovibrionota</taxon>
        <taxon>Bdellovibrionia</taxon>
        <taxon>Bdellovibrionales</taxon>
        <taxon>Pseudobdellovibrionaceae</taxon>
        <taxon>Micavibrio</taxon>
    </lineage>
</organism>
<dbReference type="KEGG" id="mai:MICA_84"/>
<dbReference type="AlphaFoldDB" id="G2KMP4"/>
<dbReference type="EMBL" id="CP002382">
    <property type="protein sequence ID" value="AEP08431.1"/>
    <property type="molecule type" value="Genomic_DNA"/>
</dbReference>
<evidence type="ECO:0000313" key="1">
    <source>
        <dbReference type="EMBL" id="AEP08431.1"/>
    </source>
</evidence>
<accession>G2KMP4</accession>
<dbReference type="Proteomes" id="UP000009286">
    <property type="component" value="Chromosome"/>
</dbReference>
<dbReference type="STRING" id="856793.MICA_84"/>
<evidence type="ECO:0000313" key="2">
    <source>
        <dbReference type="Proteomes" id="UP000009286"/>
    </source>
</evidence>
<name>G2KMP4_MICAA</name>
<keyword evidence="2" id="KW-1185">Reference proteome</keyword>
<protein>
    <submittedName>
        <fullName evidence="1">Uncharacterized protein</fullName>
    </submittedName>
</protein>